<evidence type="ECO:0000313" key="2">
    <source>
        <dbReference type="Proteomes" id="UP000317171"/>
    </source>
</evidence>
<evidence type="ECO:0000313" key="1">
    <source>
        <dbReference type="EMBL" id="QDT44055.1"/>
    </source>
</evidence>
<proteinExistence type="predicted"/>
<reference evidence="1 2" key="1">
    <citation type="submission" date="2019-02" db="EMBL/GenBank/DDBJ databases">
        <title>Deep-cultivation of Planctomycetes and their phenomic and genomic characterization uncovers novel biology.</title>
        <authorList>
            <person name="Wiegand S."/>
            <person name="Jogler M."/>
            <person name="Boedeker C."/>
            <person name="Pinto D."/>
            <person name="Vollmers J."/>
            <person name="Rivas-Marin E."/>
            <person name="Kohn T."/>
            <person name="Peeters S.H."/>
            <person name="Heuer A."/>
            <person name="Rast P."/>
            <person name="Oberbeckmann S."/>
            <person name="Bunk B."/>
            <person name="Jeske O."/>
            <person name="Meyerdierks A."/>
            <person name="Storesund J.E."/>
            <person name="Kallscheuer N."/>
            <person name="Luecker S."/>
            <person name="Lage O.M."/>
            <person name="Pohl T."/>
            <person name="Merkel B.J."/>
            <person name="Hornburger P."/>
            <person name="Mueller R.-W."/>
            <person name="Bruemmer F."/>
            <person name="Labrenz M."/>
            <person name="Spormann A.M."/>
            <person name="Op den Camp H."/>
            <person name="Overmann J."/>
            <person name="Amann R."/>
            <person name="Jetten M.S.M."/>
            <person name="Mascher T."/>
            <person name="Medema M.H."/>
            <person name="Devos D.P."/>
            <person name="Kaster A.-K."/>
            <person name="Ovreas L."/>
            <person name="Rohde M."/>
            <person name="Galperin M.Y."/>
            <person name="Jogler C."/>
        </authorList>
    </citation>
    <scope>NUCLEOTIDE SEQUENCE [LARGE SCALE GENOMIC DNA]</scope>
    <source>
        <strain evidence="1 2">Pan241w</strain>
    </source>
</reference>
<dbReference type="Proteomes" id="UP000317171">
    <property type="component" value="Chromosome"/>
</dbReference>
<dbReference type="EMBL" id="CP036269">
    <property type="protein sequence ID" value="QDT44055.1"/>
    <property type="molecule type" value="Genomic_DNA"/>
</dbReference>
<dbReference type="OrthoDB" id="1491115at2"/>
<protein>
    <submittedName>
        <fullName evidence="1">Uncharacterized protein</fullName>
    </submittedName>
</protein>
<dbReference type="KEGG" id="gaz:Pan241w_41600"/>
<organism evidence="1 2">
    <name type="scientific">Gimesia alba</name>
    <dbReference type="NCBI Taxonomy" id="2527973"/>
    <lineage>
        <taxon>Bacteria</taxon>
        <taxon>Pseudomonadati</taxon>
        <taxon>Planctomycetota</taxon>
        <taxon>Planctomycetia</taxon>
        <taxon>Planctomycetales</taxon>
        <taxon>Planctomycetaceae</taxon>
        <taxon>Gimesia</taxon>
    </lineage>
</organism>
<dbReference type="AlphaFoldDB" id="A0A517RJJ7"/>
<sequence length="136" mass="15955">MATPEDEFDPHWSLLEAIVEEILTPALARTSNQIGKPFVARVAVWVRDTEIPKFSLSPTDRGHYDVEENTDVRIRFRQTIKATRHLFSIQVQHAEAWRQQKLSGIWIKGDVDIAQKVPIFRVRDETIRYTGEWKKW</sequence>
<gene>
    <name evidence="1" type="ORF">Pan241w_41600</name>
</gene>
<keyword evidence="2" id="KW-1185">Reference proteome</keyword>
<dbReference type="RefSeq" id="WP_145219196.1">
    <property type="nucleotide sequence ID" value="NZ_CP036269.1"/>
</dbReference>
<accession>A0A517RJJ7</accession>
<name>A0A517RJJ7_9PLAN</name>